<keyword evidence="2" id="KW-0472">Membrane</keyword>
<keyword evidence="2" id="KW-0812">Transmembrane</keyword>
<evidence type="ECO:0000313" key="3">
    <source>
        <dbReference type="EMBL" id="KAJ6219072.1"/>
    </source>
</evidence>
<feature type="transmembrane region" description="Helical" evidence="2">
    <location>
        <begin position="1452"/>
        <end position="1479"/>
    </location>
</feature>
<reference evidence="3" key="1">
    <citation type="submission" date="2022-12" db="EMBL/GenBank/DDBJ databases">
        <title>Genome assemblies of Blomia tropicalis.</title>
        <authorList>
            <person name="Cui Y."/>
        </authorList>
    </citation>
    <scope>NUCLEOTIDE SEQUENCE</scope>
    <source>
        <tissue evidence="3">Adult mites</tissue>
    </source>
</reference>
<gene>
    <name evidence="3" type="ORF">RDWZM_004884</name>
</gene>
<name>A0A9Q0M6Z1_BLOTA</name>
<feature type="region of interest" description="Disordered" evidence="1">
    <location>
        <begin position="703"/>
        <end position="725"/>
    </location>
</feature>
<keyword evidence="4" id="KW-1185">Reference proteome</keyword>
<protein>
    <submittedName>
        <fullName evidence="3">Uncharacterized protein</fullName>
    </submittedName>
</protein>
<sequence length="1495" mass="171460">MDLHEQTIPIWIKVIKQFNYAYDEQVAEDKIFRKLQKLGVLYELDWSKNSDDTYCTSIIIADGHFKFKSSDCLNIKQSNLDAMKKAIQFLCQLQSFILKFQKLYELTGGDSVQVVESLQLCYPHILVANEDERSFTLAEIVFESEGIDDDETALNQVSERICQFLSKITNEEYNLLSNDDEKQNVSMVSLTSEVNGLSIQTDGKKTTNFNGFRSRTNSRNEMKEQVQQVANRNKNSSMVNLSNRKNEENCKPTPPQQKSMLNIAGVGTIPVQSKEGCLFKDSIRNGLQNSNGDFEVNNNSALKWAKLINDYQIARKCPSIWETLTSLQRQGSQIFVKNIFKNSKSNDDKFYASIIFENIVEFGGEGDTTAKAKVNAVDKFFQHIRNLFHFRHKFRNVINVKKSSLDIVNSLASSKDSLLKIEQDKRENLTTILVSDCVVFTETSEIDLSTSKRIASEKIVKYLKQMFECDNLNSKPKNNNVLLKENLNSLNANSTQVKVQANTNRLGQLIQSFNSVNSVHCKKIKVFDDLRARGHQIKIISMQFENAYYREGPPFRISTLVSFSDIIQFETTPNEYKTTRMDSLQKAYFFLKDLSNLVEDFKKNFQSKPCSKELIDYLLEKNSNILKISFIEEEDIFKTIIKILDIVSYDSKDTDKLTSQHSACSSMVDYLKNLSFLGNEVPKSNSCKCMETAFKVIDCPSTSSPTTKTTNGDHQVNGDSYTNDKNRKPTIDQLVQLIEQFSIFNKTDSPQEIVKKFNNNGSFKIMFDSNNHNGDYETIVKIENHFFISYKDKKYEISKNKALEMGIRYLKNLYHLPQNCKTEFNCVENKNLSPMEIINKIIRSNGEMIFFKSRTIHNNKELEHKQSISHQATITIGQFEEFSAISSTLEDAKNNVSRVALWYLDELVEKFYHSKSTKSNKIICETVPKGGQMQKSFRIIKPKSFGNSSALEFSSEKVEELRKLKFDLAEINLDNMKKPKTDLEIIKIFENRGHKIEIIFEQNDSASKFATKVKFGSLKPFHAQVDNVSTSNGNNMNYDAITEVIRFFVINTKQKRIYSNICFNQVNKRFLFITNKKISDHQYCAEIELFHIAKMSEMGQNELEALEKVSEKLYMIFCLFNFFDFERKMYFIKRNIVFHGITFFTLLMLLAMDKTVFGEVDEYKQCNDTKENFVKNLTEGKYIMFNVLYVVMDPTAFVFTDVNDNISVYANIEPNDDKSNTTKVYKIKNETLLATLHNDHFNKLKKFAKEHPKIGAFMHPSIDNSDVMQTVYYSKEINNASKNYDSLINVGKKTYTKPFDFGSVKPDALLFSTGLHTPMYVFQAGNGSTITRWTLDDLKFANDSSTVYLCQVKDQKQALNVSKTACANDETINWKINLGYTEENVMLLFTDSAFHSLPMKAFLEKQLNNSMIIYYNTTLLKDIVKCYQDVPPTTEQPAGFNTVSSTTGSSKAALIICLVILFIIIIICIIVLVVCFCGGNKNEDGEKPKESQSKN</sequence>
<dbReference type="Proteomes" id="UP001142055">
    <property type="component" value="Chromosome 2"/>
</dbReference>
<evidence type="ECO:0000313" key="4">
    <source>
        <dbReference type="Proteomes" id="UP001142055"/>
    </source>
</evidence>
<evidence type="ECO:0000256" key="2">
    <source>
        <dbReference type="SAM" id="Phobius"/>
    </source>
</evidence>
<accession>A0A9Q0M6Z1</accession>
<comment type="caution">
    <text evidence="3">The sequence shown here is derived from an EMBL/GenBank/DDBJ whole genome shotgun (WGS) entry which is preliminary data.</text>
</comment>
<dbReference type="EMBL" id="JAPWDV010000002">
    <property type="protein sequence ID" value="KAJ6219072.1"/>
    <property type="molecule type" value="Genomic_DNA"/>
</dbReference>
<organism evidence="3 4">
    <name type="scientific">Blomia tropicalis</name>
    <name type="common">Mite</name>
    <dbReference type="NCBI Taxonomy" id="40697"/>
    <lineage>
        <taxon>Eukaryota</taxon>
        <taxon>Metazoa</taxon>
        <taxon>Ecdysozoa</taxon>
        <taxon>Arthropoda</taxon>
        <taxon>Chelicerata</taxon>
        <taxon>Arachnida</taxon>
        <taxon>Acari</taxon>
        <taxon>Acariformes</taxon>
        <taxon>Sarcoptiformes</taxon>
        <taxon>Astigmata</taxon>
        <taxon>Glycyphagoidea</taxon>
        <taxon>Echimyopodidae</taxon>
        <taxon>Blomia</taxon>
    </lineage>
</organism>
<feature type="compositionally biased region" description="Polar residues" evidence="1">
    <location>
        <begin position="712"/>
        <end position="721"/>
    </location>
</feature>
<proteinExistence type="predicted"/>
<evidence type="ECO:0000256" key="1">
    <source>
        <dbReference type="SAM" id="MobiDB-lite"/>
    </source>
</evidence>
<keyword evidence="2" id="KW-1133">Transmembrane helix</keyword>